<feature type="domain" description="Methyltransferase type 11" evidence="1">
    <location>
        <begin position="36"/>
        <end position="127"/>
    </location>
</feature>
<dbReference type="InterPro" id="IPR029063">
    <property type="entry name" value="SAM-dependent_MTases_sf"/>
</dbReference>
<proteinExistence type="predicted"/>
<reference evidence="2 3" key="1">
    <citation type="journal article" date="2016" name="Nat. Commun.">
        <title>Thousands of microbial genomes shed light on interconnected biogeochemical processes in an aquifer system.</title>
        <authorList>
            <person name="Anantharaman K."/>
            <person name="Brown C.T."/>
            <person name="Hug L.A."/>
            <person name="Sharon I."/>
            <person name="Castelle C.J."/>
            <person name="Probst A.J."/>
            <person name="Thomas B.C."/>
            <person name="Singh A."/>
            <person name="Wilkins M.J."/>
            <person name="Karaoz U."/>
            <person name="Brodie E.L."/>
            <person name="Williams K.H."/>
            <person name="Hubbard S.S."/>
            <person name="Banfield J.F."/>
        </authorList>
    </citation>
    <scope>NUCLEOTIDE SEQUENCE [LARGE SCALE GENOMIC DNA]</scope>
</reference>
<evidence type="ECO:0000313" key="3">
    <source>
        <dbReference type="Proteomes" id="UP000179266"/>
    </source>
</evidence>
<dbReference type="Gene3D" id="3.40.50.150">
    <property type="entry name" value="Vaccinia Virus protein VP39"/>
    <property type="match status" value="1"/>
</dbReference>
<evidence type="ECO:0000313" key="2">
    <source>
        <dbReference type="EMBL" id="OGL45278.1"/>
    </source>
</evidence>
<accession>A0A1F7RW43</accession>
<dbReference type="CDD" id="cd02440">
    <property type="entry name" value="AdoMet_MTases"/>
    <property type="match status" value="1"/>
</dbReference>
<organism evidence="2 3">
    <name type="scientific">Candidatus Schekmanbacteria bacterium RBG_13_48_7</name>
    <dbReference type="NCBI Taxonomy" id="1817878"/>
    <lineage>
        <taxon>Bacteria</taxon>
        <taxon>Candidatus Schekmaniibacteriota</taxon>
    </lineage>
</organism>
<sequence>MEENWQIQLFRKSLKKKQKLNLLDQYVNTEDSKCCLDLGCATGVISYFLRKKCGKWFHTDLELNNLTATRNLIDNNSIFQIDPIHMPLRDNSFDLVVTLDLIEHLEKDIACLHEVHRILKDGAMLIISVPAMGPFYIVNHIKRWLGMTPDVYGHVREGYTQRKILWMLDSEKFKVVETKTYAKFVTELIEMCINVFYAKFRAKKQTSGYKGSITPSSGEDVKKQQKLLFLYRFIYPITWLMTQLDRFLIFNKGYAFFIIAIKEDKPEKDSKMDTHPTF</sequence>
<dbReference type="AlphaFoldDB" id="A0A1F7RW43"/>
<dbReference type="GO" id="GO:0008757">
    <property type="term" value="F:S-adenosylmethionine-dependent methyltransferase activity"/>
    <property type="evidence" value="ECO:0007669"/>
    <property type="project" value="InterPro"/>
</dbReference>
<protein>
    <recommendedName>
        <fullName evidence="1">Methyltransferase type 11 domain-containing protein</fullName>
    </recommendedName>
</protein>
<comment type="caution">
    <text evidence="2">The sequence shown here is derived from an EMBL/GenBank/DDBJ whole genome shotgun (WGS) entry which is preliminary data.</text>
</comment>
<dbReference type="SUPFAM" id="SSF53335">
    <property type="entry name" value="S-adenosyl-L-methionine-dependent methyltransferases"/>
    <property type="match status" value="1"/>
</dbReference>
<gene>
    <name evidence="2" type="ORF">A2161_01505</name>
</gene>
<name>A0A1F7RW43_9BACT</name>
<dbReference type="Proteomes" id="UP000179266">
    <property type="component" value="Unassembled WGS sequence"/>
</dbReference>
<dbReference type="InterPro" id="IPR013216">
    <property type="entry name" value="Methyltransf_11"/>
</dbReference>
<evidence type="ECO:0000259" key="1">
    <source>
        <dbReference type="Pfam" id="PF08241"/>
    </source>
</evidence>
<dbReference type="Pfam" id="PF08241">
    <property type="entry name" value="Methyltransf_11"/>
    <property type="match status" value="1"/>
</dbReference>
<dbReference type="EMBL" id="MGDD01000185">
    <property type="protein sequence ID" value="OGL45278.1"/>
    <property type="molecule type" value="Genomic_DNA"/>
</dbReference>